<dbReference type="EMBL" id="JBHTJM010000005">
    <property type="protein sequence ID" value="MFD0963219.1"/>
    <property type="molecule type" value="Genomic_DNA"/>
</dbReference>
<accession>A0ABW3I041</accession>
<reference evidence="2" key="1">
    <citation type="journal article" date="2019" name="Int. J. Syst. Evol. Microbiol.">
        <title>The Global Catalogue of Microorganisms (GCM) 10K type strain sequencing project: providing services to taxonomists for standard genome sequencing and annotation.</title>
        <authorList>
            <consortium name="The Broad Institute Genomics Platform"/>
            <consortium name="The Broad Institute Genome Sequencing Center for Infectious Disease"/>
            <person name="Wu L."/>
            <person name="Ma J."/>
        </authorList>
    </citation>
    <scope>NUCLEOTIDE SEQUENCE [LARGE SCALE GENOMIC DNA]</scope>
    <source>
        <strain evidence="2">CCUG 62114</strain>
    </source>
</reference>
<sequence>MKLILTLDQLKRVVHSSNEIKYPLTFRNVEDFDKWVQHVEKLARTYQ</sequence>
<keyword evidence="2" id="KW-1185">Reference proteome</keyword>
<gene>
    <name evidence="1" type="ORF">ACFQ1O_04265</name>
</gene>
<name>A0ABW3I041_9FLAO</name>
<organism evidence="1 2">
    <name type="scientific">Pseudofulvibacter geojedonensis</name>
    <dbReference type="NCBI Taxonomy" id="1123758"/>
    <lineage>
        <taxon>Bacteria</taxon>
        <taxon>Pseudomonadati</taxon>
        <taxon>Bacteroidota</taxon>
        <taxon>Flavobacteriia</taxon>
        <taxon>Flavobacteriales</taxon>
        <taxon>Flavobacteriaceae</taxon>
        <taxon>Pseudofulvibacter</taxon>
    </lineage>
</organism>
<comment type="caution">
    <text evidence="1">The sequence shown here is derived from an EMBL/GenBank/DDBJ whole genome shotgun (WGS) entry which is preliminary data.</text>
</comment>
<evidence type="ECO:0008006" key="3">
    <source>
        <dbReference type="Google" id="ProtNLM"/>
    </source>
</evidence>
<evidence type="ECO:0000313" key="2">
    <source>
        <dbReference type="Proteomes" id="UP001596997"/>
    </source>
</evidence>
<protein>
    <recommendedName>
        <fullName evidence="3">PH domain-containing protein</fullName>
    </recommendedName>
</protein>
<evidence type="ECO:0000313" key="1">
    <source>
        <dbReference type="EMBL" id="MFD0963219.1"/>
    </source>
</evidence>
<proteinExistence type="predicted"/>
<dbReference type="Proteomes" id="UP001596997">
    <property type="component" value="Unassembled WGS sequence"/>
</dbReference>
<dbReference type="RefSeq" id="WP_377713702.1">
    <property type="nucleotide sequence ID" value="NZ_JBHTJM010000005.1"/>
</dbReference>